<dbReference type="Proteomes" id="UP000030645">
    <property type="component" value="Unassembled WGS sequence"/>
</dbReference>
<organism evidence="1 2">
    <name type="scientific">Morus notabilis</name>
    <dbReference type="NCBI Taxonomy" id="981085"/>
    <lineage>
        <taxon>Eukaryota</taxon>
        <taxon>Viridiplantae</taxon>
        <taxon>Streptophyta</taxon>
        <taxon>Embryophyta</taxon>
        <taxon>Tracheophyta</taxon>
        <taxon>Spermatophyta</taxon>
        <taxon>Magnoliopsida</taxon>
        <taxon>eudicotyledons</taxon>
        <taxon>Gunneridae</taxon>
        <taxon>Pentapetalae</taxon>
        <taxon>rosids</taxon>
        <taxon>fabids</taxon>
        <taxon>Rosales</taxon>
        <taxon>Moraceae</taxon>
        <taxon>Moreae</taxon>
        <taxon>Morus</taxon>
    </lineage>
</organism>
<keyword evidence="2" id="KW-1185">Reference proteome</keyword>
<name>W9SVI5_9ROSA</name>
<dbReference type="EMBL" id="KE346196">
    <property type="protein sequence ID" value="EXC29944.1"/>
    <property type="molecule type" value="Genomic_DNA"/>
</dbReference>
<gene>
    <name evidence="1" type="ORF">L484_015137</name>
</gene>
<sequence>MEKLHLLNHLTKTKALSPPIKPITKRIAEKPKSMLLLTLQVSTNRAKRQCRPPLKEIGEPFLVGWVSASDEKVLS</sequence>
<reference evidence="2" key="1">
    <citation type="submission" date="2013-01" db="EMBL/GenBank/DDBJ databases">
        <title>Draft Genome Sequence of a Mulberry Tree, Morus notabilis C.K. Schneid.</title>
        <authorList>
            <person name="He N."/>
            <person name="Zhao S."/>
        </authorList>
    </citation>
    <scope>NUCLEOTIDE SEQUENCE</scope>
</reference>
<accession>W9SVI5</accession>
<evidence type="ECO:0000313" key="1">
    <source>
        <dbReference type="EMBL" id="EXC29944.1"/>
    </source>
</evidence>
<evidence type="ECO:0000313" key="2">
    <source>
        <dbReference type="Proteomes" id="UP000030645"/>
    </source>
</evidence>
<proteinExistence type="predicted"/>
<dbReference type="AlphaFoldDB" id="W9SVI5"/>
<protein>
    <submittedName>
        <fullName evidence="1">Uncharacterized protein</fullName>
    </submittedName>
</protein>